<dbReference type="FunFam" id="3.20.20.140:FF:000005">
    <property type="entry name" value="TatD family hydrolase"/>
    <property type="match status" value="1"/>
</dbReference>
<evidence type="ECO:0000256" key="2">
    <source>
        <dbReference type="ARBA" id="ARBA00022801"/>
    </source>
</evidence>
<dbReference type="InterPro" id="IPR032466">
    <property type="entry name" value="Metal_Hydrolase"/>
</dbReference>
<comment type="catalytic activity">
    <reaction evidence="3">
        <text>D-tyrosyl-tRNA(Tyr) + H2O = D-tyrosine + tRNA(Tyr)</text>
        <dbReference type="Rhea" id="RHEA:25347"/>
        <dbReference type="Rhea" id="RHEA-COMP:9707"/>
        <dbReference type="Rhea" id="RHEA-COMP:9872"/>
        <dbReference type="ChEBI" id="CHEBI:15377"/>
        <dbReference type="ChEBI" id="CHEBI:58570"/>
        <dbReference type="ChEBI" id="CHEBI:78442"/>
        <dbReference type="ChEBI" id="CHEBI:78723"/>
    </reaction>
</comment>
<dbReference type="GO" id="GO:0051500">
    <property type="term" value="F:D-tyrosyl-tRNA(Tyr) deacylase activity"/>
    <property type="evidence" value="ECO:0007669"/>
    <property type="project" value="RHEA"/>
</dbReference>
<dbReference type="SUPFAM" id="SSF51556">
    <property type="entry name" value="Metallo-dependent hydrolases"/>
    <property type="match status" value="1"/>
</dbReference>
<dbReference type="GO" id="GO:0046872">
    <property type="term" value="F:metal ion binding"/>
    <property type="evidence" value="ECO:0007669"/>
    <property type="project" value="UniProtKB-KW"/>
</dbReference>
<proteinExistence type="inferred from homology"/>
<dbReference type="NCBIfam" id="TIGR00010">
    <property type="entry name" value="YchF/TatD family DNA exonuclease"/>
    <property type="match status" value="1"/>
</dbReference>
<dbReference type="AlphaFoldDB" id="A0A524RPB5"/>
<evidence type="ECO:0000256" key="1">
    <source>
        <dbReference type="ARBA" id="ARBA00022723"/>
    </source>
</evidence>
<organism evidence="5 6">
    <name type="scientific">Aphanocapsa feldmannii 277cV</name>
    <dbReference type="NCBI Taxonomy" id="2507553"/>
    <lineage>
        <taxon>Bacteria</taxon>
        <taxon>Bacillati</taxon>
        <taxon>Cyanobacteriota</taxon>
        <taxon>Cyanophyceae</taxon>
        <taxon>Oscillatoriophycideae</taxon>
        <taxon>Chroococcales</taxon>
        <taxon>Microcystaceae</taxon>
        <taxon>Aphanocapsa</taxon>
    </lineage>
</organism>
<gene>
    <name evidence="3" type="primary">dtd3</name>
    <name evidence="5" type="ORF">ERJ67_04100</name>
</gene>
<reference evidence="5 6" key="1">
    <citation type="journal article" date="2019" name="mSystems">
        <title>Life at home and on the roam: Genomic adaptions reflect the dual lifestyle of an intracellular, facultative symbiont.</title>
        <authorList>
            <person name="Burgsdorf I."/>
        </authorList>
    </citation>
    <scope>NUCLEOTIDE SEQUENCE [LARGE SCALE GENOMIC DNA]</scope>
    <source>
        <strain evidence="5">277cV</strain>
    </source>
</reference>
<dbReference type="Pfam" id="PF01026">
    <property type="entry name" value="TatD_DNase"/>
    <property type="match status" value="1"/>
</dbReference>
<evidence type="ECO:0000256" key="4">
    <source>
        <dbReference type="PIRSR" id="PIRSR005902-1"/>
    </source>
</evidence>
<feature type="binding site" evidence="3 4">
    <location>
        <position position="14"/>
    </location>
    <ligand>
        <name>a divalent metal cation</name>
        <dbReference type="ChEBI" id="CHEBI:60240"/>
        <label>1</label>
    </ligand>
</feature>
<dbReference type="CDD" id="cd01310">
    <property type="entry name" value="TatD_DNAse"/>
    <property type="match status" value="1"/>
</dbReference>
<feature type="binding site" evidence="3">
    <location>
        <position position="99"/>
    </location>
    <ligand>
        <name>a divalent metal cation</name>
        <dbReference type="ChEBI" id="CHEBI:60240"/>
        <label>2</label>
    </ligand>
</feature>
<feature type="binding site" evidence="3 4">
    <location>
        <position position="134"/>
    </location>
    <ligand>
        <name>a divalent metal cation</name>
        <dbReference type="ChEBI" id="CHEBI:60240"/>
        <label>2</label>
    </ligand>
</feature>
<comment type="caution">
    <text evidence="5">The sequence shown here is derived from an EMBL/GenBank/DDBJ whole genome shotgun (WGS) entry which is preliminary data.</text>
</comment>
<feature type="binding site" evidence="3 4">
    <location>
        <position position="12"/>
    </location>
    <ligand>
        <name>a divalent metal cation</name>
        <dbReference type="ChEBI" id="CHEBI:60240"/>
        <label>1</label>
    </ligand>
</feature>
<feature type="binding site" evidence="3 4">
    <location>
        <position position="161"/>
    </location>
    <ligand>
        <name>a divalent metal cation</name>
        <dbReference type="ChEBI" id="CHEBI:60240"/>
        <label>2</label>
    </ligand>
</feature>
<dbReference type="PANTHER" id="PTHR46124">
    <property type="entry name" value="D-AMINOACYL-TRNA DEACYLASE"/>
    <property type="match status" value="1"/>
</dbReference>
<keyword evidence="1 3" id="KW-0479">Metal-binding</keyword>
<dbReference type="PANTHER" id="PTHR46124:SF2">
    <property type="entry name" value="D-AMINOACYL-TRNA DEACYLASE"/>
    <property type="match status" value="1"/>
</dbReference>
<evidence type="ECO:0000313" key="6">
    <source>
        <dbReference type="Proteomes" id="UP000317990"/>
    </source>
</evidence>
<feature type="binding site" evidence="3 4">
    <location>
        <position position="211"/>
    </location>
    <ligand>
        <name>a divalent metal cation</name>
        <dbReference type="ChEBI" id="CHEBI:60240"/>
        <label>1</label>
    </ligand>
</feature>
<dbReference type="EMBL" id="SRMO01000051">
    <property type="protein sequence ID" value="TGG93654.1"/>
    <property type="molecule type" value="Genomic_DNA"/>
</dbReference>
<dbReference type="Gene3D" id="3.20.20.140">
    <property type="entry name" value="Metal-dependent hydrolases"/>
    <property type="match status" value="1"/>
</dbReference>
<dbReference type="Proteomes" id="UP000317990">
    <property type="component" value="Unassembled WGS sequence"/>
</dbReference>
<comment type="function">
    <text evidence="3">Catalyzes the hydrolysis of D-tyrosyl-tRNA(Tyr).</text>
</comment>
<feature type="binding site" evidence="3 4">
    <location>
        <position position="99"/>
    </location>
    <ligand>
        <name>a divalent metal cation</name>
        <dbReference type="ChEBI" id="CHEBI:60240"/>
        <label>1</label>
    </ligand>
</feature>
<dbReference type="HAMAP" id="MF_02048">
    <property type="entry name" value="Deacylase_DTD3"/>
    <property type="match status" value="1"/>
</dbReference>
<dbReference type="PIRSF" id="PIRSF005902">
    <property type="entry name" value="DNase_TatD"/>
    <property type="match status" value="1"/>
</dbReference>
<dbReference type="GO" id="GO:0019478">
    <property type="term" value="P:D-amino acid catabolic process"/>
    <property type="evidence" value="ECO:0007669"/>
    <property type="project" value="UniProtKB-UniRule"/>
</dbReference>
<dbReference type="GO" id="GO:0004536">
    <property type="term" value="F:DNA nuclease activity"/>
    <property type="evidence" value="ECO:0007669"/>
    <property type="project" value="InterPro"/>
</dbReference>
<protein>
    <recommendedName>
        <fullName evidence="3">D-aminoacyl-tRNA deacylase</fullName>
        <ecNumber evidence="3">3.1.1.96</ecNumber>
    </recommendedName>
</protein>
<dbReference type="EC" id="3.1.1.96" evidence="3"/>
<dbReference type="InterPro" id="IPR015991">
    <property type="entry name" value="TatD/YcfH-like"/>
</dbReference>
<comment type="similarity">
    <text evidence="3">Belongs to the metallo-dependent hydrolases superfamily. TatD-type hydrolase family. DTD3 subfamily.</text>
</comment>
<dbReference type="InterPro" id="IPR001130">
    <property type="entry name" value="TatD-like"/>
</dbReference>
<evidence type="ECO:0000256" key="3">
    <source>
        <dbReference type="HAMAP-Rule" id="MF_02048"/>
    </source>
</evidence>
<sequence length="267" mass="29408">MAERSAPLVDSHCHLIFDRFAEDIDAVAERWRAAGVKALVHACVEPGEIGAIRAMADRFPEVRYAVGLHPLDAGLWQDDVPTVLREAAEADERVVAIGELGMDLFKASDIEQQTLALEAQLDLAEALDLPVIVHCRDAAAPMLTLLERRRDRGRRVRGVMHCWGGNPAEMKAFLDLGFFISFSGTVSFSKATQIHACARQVPEDRYMVETDCPFLAPVPRRGKRNEPAFVAHVARRVAALRACGVEEVRRVSSRNAAALFGLESLLS</sequence>
<dbReference type="GO" id="GO:0005829">
    <property type="term" value="C:cytosol"/>
    <property type="evidence" value="ECO:0007669"/>
    <property type="project" value="TreeGrafter"/>
</dbReference>
<dbReference type="InterPro" id="IPR033665">
    <property type="entry name" value="Deacylase_DTD3"/>
</dbReference>
<evidence type="ECO:0000313" key="5">
    <source>
        <dbReference type="EMBL" id="TGG93654.1"/>
    </source>
</evidence>
<comment type="cofactor">
    <cofactor evidence="3">
        <name>a divalent metal cation</name>
        <dbReference type="ChEBI" id="CHEBI:60240"/>
    </cofactor>
    <text evidence="3">Binds 2 divalent metal cations per subunit.</text>
</comment>
<keyword evidence="2 3" id="KW-0378">Hydrolase</keyword>
<accession>A0A524RPB5</accession>
<name>A0A524RPB5_9CHRO</name>
<comment type="catalytic activity">
    <reaction evidence="3">
        <text>a D-aminoacyl-tRNA + H2O = a tRNA + a D-alpha-amino acid + H(+)</text>
        <dbReference type="Rhea" id="RHEA:13953"/>
        <dbReference type="Rhea" id="RHEA-COMP:10123"/>
        <dbReference type="Rhea" id="RHEA-COMP:10124"/>
        <dbReference type="ChEBI" id="CHEBI:15377"/>
        <dbReference type="ChEBI" id="CHEBI:15378"/>
        <dbReference type="ChEBI" id="CHEBI:59871"/>
        <dbReference type="ChEBI" id="CHEBI:78442"/>
        <dbReference type="ChEBI" id="CHEBI:79333"/>
        <dbReference type="EC" id="3.1.1.96"/>
    </reaction>
</comment>